<sequence>MIDTAVDAAVDGVVLGRTRQWDLVQEEPDVTPEQEAVLHDIQTQLRGPGSAGWPQLGSDAEGNHRTLVDGIAAALRRIGELEEQTAALSAQTTALRAQTTALSAQVGELRTEISELEATSAELAAEVRNLESRQLPWPLSLIEGPAEFVGAQLNRLEALLPGHGADGKPAASDA</sequence>
<protein>
    <submittedName>
        <fullName evidence="2">Uncharacterized protein</fullName>
    </submittedName>
</protein>
<organism evidence="2 3">
    <name type="scientific">Nocardia aurea</name>
    <dbReference type="NCBI Taxonomy" id="2144174"/>
    <lineage>
        <taxon>Bacteria</taxon>
        <taxon>Bacillati</taxon>
        <taxon>Actinomycetota</taxon>
        <taxon>Actinomycetes</taxon>
        <taxon>Mycobacteriales</taxon>
        <taxon>Nocardiaceae</taxon>
        <taxon>Nocardia</taxon>
    </lineage>
</organism>
<accession>A0ABV3FWB3</accession>
<gene>
    <name evidence="2" type="ORF">AB0I48_19310</name>
</gene>
<keyword evidence="1" id="KW-0175">Coiled coil</keyword>
<dbReference type="Proteomes" id="UP001551695">
    <property type="component" value="Unassembled WGS sequence"/>
</dbReference>
<evidence type="ECO:0000313" key="2">
    <source>
        <dbReference type="EMBL" id="MEV0709716.1"/>
    </source>
</evidence>
<proteinExistence type="predicted"/>
<evidence type="ECO:0000256" key="1">
    <source>
        <dbReference type="SAM" id="Coils"/>
    </source>
</evidence>
<dbReference type="RefSeq" id="WP_355087694.1">
    <property type="nucleotide sequence ID" value="NZ_JBEXKW010000035.1"/>
</dbReference>
<name>A0ABV3FWB3_9NOCA</name>
<feature type="coiled-coil region" evidence="1">
    <location>
        <begin position="71"/>
        <end position="133"/>
    </location>
</feature>
<dbReference type="EMBL" id="JBFAKC010000008">
    <property type="protein sequence ID" value="MEV0709716.1"/>
    <property type="molecule type" value="Genomic_DNA"/>
</dbReference>
<reference evidence="2 3" key="1">
    <citation type="submission" date="2024-06" db="EMBL/GenBank/DDBJ databases">
        <title>The Natural Products Discovery Center: Release of the First 8490 Sequenced Strains for Exploring Actinobacteria Biosynthetic Diversity.</title>
        <authorList>
            <person name="Kalkreuter E."/>
            <person name="Kautsar S.A."/>
            <person name="Yang D."/>
            <person name="Bader C.D."/>
            <person name="Teijaro C.N."/>
            <person name="Fluegel L."/>
            <person name="Davis C.M."/>
            <person name="Simpson J.R."/>
            <person name="Lauterbach L."/>
            <person name="Steele A.D."/>
            <person name="Gui C."/>
            <person name="Meng S."/>
            <person name="Li G."/>
            <person name="Viehrig K."/>
            <person name="Ye F."/>
            <person name="Su P."/>
            <person name="Kiefer A.F."/>
            <person name="Nichols A."/>
            <person name="Cepeda A.J."/>
            <person name="Yan W."/>
            <person name="Fan B."/>
            <person name="Jiang Y."/>
            <person name="Adhikari A."/>
            <person name="Zheng C.-J."/>
            <person name="Schuster L."/>
            <person name="Cowan T.M."/>
            <person name="Smanski M.J."/>
            <person name="Chevrette M.G."/>
            <person name="De Carvalho L.P.S."/>
            <person name="Shen B."/>
        </authorList>
    </citation>
    <scope>NUCLEOTIDE SEQUENCE [LARGE SCALE GENOMIC DNA]</scope>
    <source>
        <strain evidence="2 3">NPDC050403</strain>
    </source>
</reference>
<comment type="caution">
    <text evidence="2">The sequence shown here is derived from an EMBL/GenBank/DDBJ whole genome shotgun (WGS) entry which is preliminary data.</text>
</comment>
<dbReference type="Gene3D" id="1.10.287.1490">
    <property type="match status" value="1"/>
</dbReference>
<keyword evidence="3" id="KW-1185">Reference proteome</keyword>
<evidence type="ECO:0000313" key="3">
    <source>
        <dbReference type="Proteomes" id="UP001551695"/>
    </source>
</evidence>